<protein>
    <submittedName>
        <fullName evidence="1">ATP-binding protein</fullName>
    </submittedName>
</protein>
<dbReference type="Gene3D" id="3.40.50.300">
    <property type="entry name" value="P-loop containing nucleotide triphosphate hydrolases"/>
    <property type="match status" value="1"/>
</dbReference>
<dbReference type="KEGG" id="add:HUW48_01480"/>
<accession>A0A7L7L2H0</accession>
<gene>
    <name evidence="1" type="ORF">HUW48_01480</name>
</gene>
<dbReference type="InterPro" id="IPR027417">
    <property type="entry name" value="P-loop_NTPase"/>
</dbReference>
<dbReference type="PANTHER" id="PTHR12083">
    <property type="entry name" value="BIFUNCTIONAL POLYNUCLEOTIDE PHOSPHATASE/KINASE"/>
    <property type="match status" value="1"/>
</dbReference>
<reference evidence="1 2" key="1">
    <citation type="submission" date="2020-08" db="EMBL/GenBank/DDBJ databases">
        <title>Adhaeribacter dokdonensis sp. nov., isolated from the rhizosphere of Elymus tsukushiensis, a plant native to the Dokdo Islands, Republic of Korea.</title>
        <authorList>
            <person name="Ghim S.Y."/>
        </authorList>
    </citation>
    <scope>NUCLEOTIDE SEQUENCE [LARGE SCALE GENOMIC DNA]</scope>
    <source>
        <strain evidence="1 2">KUDC8001</strain>
    </source>
</reference>
<evidence type="ECO:0000313" key="2">
    <source>
        <dbReference type="Proteomes" id="UP000514509"/>
    </source>
</evidence>
<dbReference type="AlphaFoldDB" id="A0A7L7L2H0"/>
<keyword evidence="1" id="KW-0547">Nucleotide-binding</keyword>
<dbReference type="GO" id="GO:0046403">
    <property type="term" value="F:polynucleotide 3'-phosphatase activity"/>
    <property type="evidence" value="ECO:0007669"/>
    <property type="project" value="TreeGrafter"/>
</dbReference>
<sequence>MQAIIFMGIPASGKSFFYKEKFFNSHVRISMDLLKTRKREDQFLKLCLDTNSRFVVDNTNPTKEERAKYIKLAKDKKYRVIGYFFASTLSAALERNKLRKGKDRIKDVGVVSCYKKLVLPNFTEGFDELFYVQLQQQEFVVRAWQEDIMPI</sequence>
<dbReference type="GO" id="GO:0005524">
    <property type="term" value="F:ATP binding"/>
    <property type="evidence" value="ECO:0007669"/>
    <property type="project" value="UniProtKB-KW"/>
</dbReference>
<dbReference type="PANTHER" id="PTHR12083:SF9">
    <property type="entry name" value="BIFUNCTIONAL POLYNUCLEOTIDE PHOSPHATASE_KINASE"/>
    <property type="match status" value="1"/>
</dbReference>
<dbReference type="GO" id="GO:0003690">
    <property type="term" value="F:double-stranded DNA binding"/>
    <property type="evidence" value="ECO:0007669"/>
    <property type="project" value="TreeGrafter"/>
</dbReference>
<dbReference type="EMBL" id="CP055153">
    <property type="protein sequence ID" value="QMU26785.1"/>
    <property type="molecule type" value="Genomic_DNA"/>
</dbReference>
<dbReference type="SUPFAM" id="SSF52540">
    <property type="entry name" value="P-loop containing nucleoside triphosphate hydrolases"/>
    <property type="match status" value="1"/>
</dbReference>
<name>A0A7L7L2H0_9BACT</name>
<keyword evidence="1" id="KW-0067">ATP-binding</keyword>
<evidence type="ECO:0000313" key="1">
    <source>
        <dbReference type="EMBL" id="QMU26785.1"/>
    </source>
</evidence>
<organism evidence="1 2">
    <name type="scientific">Adhaeribacter radiodurans</name>
    <dbReference type="NCBI Taxonomy" id="2745197"/>
    <lineage>
        <taxon>Bacteria</taxon>
        <taxon>Pseudomonadati</taxon>
        <taxon>Bacteroidota</taxon>
        <taxon>Cytophagia</taxon>
        <taxon>Cytophagales</taxon>
        <taxon>Hymenobacteraceae</taxon>
        <taxon>Adhaeribacter</taxon>
    </lineage>
</organism>
<dbReference type="GO" id="GO:0046404">
    <property type="term" value="F:ATP-dependent polydeoxyribonucleotide 5'-hydroxyl-kinase activity"/>
    <property type="evidence" value="ECO:0007669"/>
    <property type="project" value="TreeGrafter"/>
</dbReference>
<proteinExistence type="predicted"/>
<dbReference type="GO" id="GO:0006281">
    <property type="term" value="P:DNA repair"/>
    <property type="evidence" value="ECO:0007669"/>
    <property type="project" value="TreeGrafter"/>
</dbReference>
<dbReference type="Proteomes" id="UP000514509">
    <property type="component" value="Chromosome"/>
</dbReference>
<dbReference type="RefSeq" id="WP_182413989.1">
    <property type="nucleotide sequence ID" value="NZ_CP055153.1"/>
</dbReference>
<keyword evidence="2" id="KW-1185">Reference proteome</keyword>